<dbReference type="SUPFAM" id="SSF81383">
    <property type="entry name" value="F-box domain"/>
    <property type="match status" value="1"/>
</dbReference>
<reference evidence="2" key="1">
    <citation type="submission" date="2020-08" db="EMBL/GenBank/DDBJ databases">
        <title>Plant Genome Project.</title>
        <authorList>
            <person name="Zhang R.-G."/>
        </authorList>
    </citation>
    <scope>NUCLEOTIDE SEQUENCE</scope>
    <source>
        <strain evidence="2">WSP0</strain>
        <tissue evidence="2">Leaf</tissue>
    </source>
</reference>
<evidence type="ECO:0000259" key="1">
    <source>
        <dbReference type="SMART" id="SM00256"/>
    </source>
</evidence>
<dbReference type="SMART" id="SM00367">
    <property type="entry name" value="LRR_CC"/>
    <property type="match status" value="6"/>
</dbReference>
<dbReference type="Gene3D" id="3.80.10.10">
    <property type="entry name" value="Ribonuclease Inhibitor"/>
    <property type="match status" value="3"/>
</dbReference>
<evidence type="ECO:0000313" key="2">
    <source>
        <dbReference type="EMBL" id="KAG5550886.1"/>
    </source>
</evidence>
<comment type="caution">
    <text evidence="2">The sequence shown here is derived from an EMBL/GenBank/DDBJ whole genome shotgun (WGS) entry which is preliminary data.</text>
</comment>
<gene>
    <name evidence="2" type="ORF">RHGRI_009355</name>
</gene>
<dbReference type="EMBL" id="JACTNZ010000004">
    <property type="protein sequence ID" value="KAG5550886.1"/>
    <property type="molecule type" value="Genomic_DNA"/>
</dbReference>
<dbReference type="AlphaFoldDB" id="A0AAV6KEN6"/>
<dbReference type="SUPFAM" id="SSF52047">
    <property type="entry name" value="RNI-like"/>
    <property type="match status" value="2"/>
</dbReference>
<organism evidence="2 3">
    <name type="scientific">Rhododendron griersonianum</name>
    <dbReference type="NCBI Taxonomy" id="479676"/>
    <lineage>
        <taxon>Eukaryota</taxon>
        <taxon>Viridiplantae</taxon>
        <taxon>Streptophyta</taxon>
        <taxon>Embryophyta</taxon>
        <taxon>Tracheophyta</taxon>
        <taxon>Spermatophyta</taxon>
        <taxon>Magnoliopsida</taxon>
        <taxon>eudicotyledons</taxon>
        <taxon>Gunneridae</taxon>
        <taxon>Pentapetalae</taxon>
        <taxon>asterids</taxon>
        <taxon>Ericales</taxon>
        <taxon>Ericaceae</taxon>
        <taxon>Ericoideae</taxon>
        <taxon>Rhodoreae</taxon>
        <taxon>Rhododendron</taxon>
    </lineage>
</organism>
<dbReference type="InterPro" id="IPR032675">
    <property type="entry name" value="LRR_dom_sf"/>
</dbReference>
<dbReference type="InterPro" id="IPR036047">
    <property type="entry name" value="F-box-like_dom_sf"/>
</dbReference>
<dbReference type="SMART" id="SM00256">
    <property type="entry name" value="FBOX"/>
    <property type="match status" value="1"/>
</dbReference>
<evidence type="ECO:0000313" key="3">
    <source>
        <dbReference type="Proteomes" id="UP000823749"/>
    </source>
</evidence>
<protein>
    <recommendedName>
        <fullName evidence="1">F-box domain-containing protein</fullName>
    </recommendedName>
</protein>
<dbReference type="Proteomes" id="UP000823749">
    <property type="component" value="Chromosome 4"/>
</dbReference>
<feature type="domain" description="F-box" evidence="1">
    <location>
        <begin position="69"/>
        <end position="109"/>
    </location>
</feature>
<dbReference type="InterPro" id="IPR001810">
    <property type="entry name" value="F-box_dom"/>
</dbReference>
<dbReference type="GO" id="GO:0031146">
    <property type="term" value="P:SCF-dependent proteasomal ubiquitin-dependent protein catabolic process"/>
    <property type="evidence" value="ECO:0007669"/>
    <property type="project" value="TreeGrafter"/>
</dbReference>
<name>A0AAV6KEN6_9ERIC</name>
<sequence length="674" mass="73866">MFVGSWTFIRNRALFSLSVSYRNLLRVVLLVSGGRYLLYFRLSPSTMNKRAANGGGGGGGEGCGLLERLPNSIINEILGKLELETLCSAACVSRTLRSSASQVLSSLTTLDLSSFSPDVQTLEHILHRCSALKRVTVDCLRLGDSSVRSFLGEQIEELNLLKGSSLSYQVLFSIGRKCPNLRVLVVELAGWDVPKIFTRCFMHMLNRCSYLESLCIKIRGSELDASGFRSSVLSVPNTVKVLKLQPLLIEDAIGFINDLPYGRNALNDSFDLSIPFYPLSPRFTLQKLSLVVDVISDELTISISNFVPLLVELDLEDRPCSEPQLPKDLTNSGLQRLGSCQHLIALSLIRSKLNCQVYFKAVNDMGMFLLSESCKGLQAVRLGGFSKVSDAGFAAILHSCRNLKKFEVRNASLISDLAFLNGALPSLVDMKLWSCSLITSESVNELASSSDLEVLDLSGCRSIADSCLSRVTSLHRLTTLNIGGSDITDGGLAIIGRGNSPITHLCLSCCKRVTDKGIALLFSGGGKIREKLLALDVGYIPGISDKAIFTIAEFAPSVTELCIRYCYSVTDASLEILAAERRFEDGNKLVLRRLDLCSCIGLSVKSYELLKKPFFSGLKWLGVGRTQLTSKGMAIFTEIREERPWLTLCLGGCEMGCHDGWQFHRADCYQEGLS</sequence>
<proteinExistence type="predicted"/>
<dbReference type="GO" id="GO:0019005">
    <property type="term" value="C:SCF ubiquitin ligase complex"/>
    <property type="evidence" value="ECO:0007669"/>
    <property type="project" value="TreeGrafter"/>
</dbReference>
<dbReference type="PANTHER" id="PTHR13318">
    <property type="entry name" value="PARTNER OF PAIRED, ISOFORM B-RELATED"/>
    <property type="match status" value="1"/>
</dbReference>
<dbReference type="Pfam" id="PF00646">
    <property type="entry name" value="F-box"/>
    <property type="match status" value="1"/>
</dbReference>
<dbReference type="Pfam" id="PF25372">
    <property type="entry name" value="DUF7885"/>
    <property type="match status" value="1"/>
</dbReference>
<dbReference type="InterPro" id="IPR006553">
    <property type="entry name" value="Leu-rich_rpt_Cys-con_subtyp"/>
</dbReference>
<dbReference type="InterPro" id="IPR057207">
    <property type="entry name" value="FBXL15_LRR"/>
</dbReference>
<accession>A0AAV6KEN6</accession>
<keyword evidence="3" id="KW-1185">Reference proteome</keyword>